<comment type="caution">
    <text evidence="11">The sequence shown here is derived from an EMBL/GenBank/DDBJ whole genome shotgun (WGS) entry which is preliminary data.</text>
</comment>
<feature type="binding site" evidence="6">
    <location>
        <position position="55"/>
    </location>
    <ligand>
        <name>substrate</name>
    </ligand>
</feature>
<feature type="domain" description="L-asparaginase N-terminal" evidence="9">
    <location>
        <begin position="4"/>
        <end position="184"/>
    </location>
</feature>
<accession>A0A923SUU8</accession>
<name>A0A923SUU8_9FIRM</name>
<protein>
    <recommendedName>
        <fullName evidence="2">asparaginase</fullName>
        <ecNumber evidence="2">3.5.1.1</ecNumber>
    </recommendedName>
</protein>
<dbReference type="EMBL" id="JACRYT010000001">
    <property type="protein sequence ID" value="MBC6678733.1"/>
    <property type="molecule type" value="Genomic_DNA"/>
</dbReference>
<keyword evidence="3" id="KW-0378">Hydrolase</keyword>
<gene>
    <name evidence="11" type="ORF">H9L42_02695</name>
</gene>
<dbReference type="InterPro" id="IPR020827">
    <property type="entry name" value="Asparaginase/glutaminase_AS1"/>
</dbReference>
<dbReference type="InterPro" id="IPR027474">
    <property type="entry name" value="L-asparaginase_N"/>
</dbReference>
<dbReference type="InterPro" id="IPR041725">
    <property type="entry name" value="L-asparaginase_I"/>
</dbReference>
<evidence type="ECO:0000256" key="5">
    <source>
        <dbReference type="PIRSR" id="PIRSR001220-1"/>
    </source>
</evidence>
<evidence type="ECO:0000256" key="6">
    <source>
        <dbReference type="PIRSR" id="PIRSR001220-2"/>
    </source>
</evidence>
<dbReference type="PROSITE" id="PS00917">
    <property type="entry name" value="ASN_GLN_ASE_2"/>
    <property type="match status" value="1"/>
</dbReference>
<dbReference type="SUPFAM" id="SSF53774">
    <property type="entry name" value="Glutaminase/Asparaginase"/>
    <property type="match status" value="1"/>
</dbReference>
<dbReference type="PANTHER" id="PTHR11707:SF28">
    <property type="entry name" value="60 KDA LYSOPHOSPHOLIPASE"/>
    <property type="match status" value="1"/>
</dbReference>
<evidence type="ECO:0000256" key="4">
    <source>
        <dbReference type="ARBA" id="ARBA00049366"/>
    </source>
</evidence>
<dbReference type="InterPro" id="IPR006033">
    <property type="entry name" value="AsnA_fam"/>
</dbReference>
<dbReference type="PIRSF" id="PIRSF500176">
    <property type="entry name" value="L_ASNase"/>
    <property type="match status" value="1"/>
</dbReference>
<dbReference type="PIRSF" id="PIRSF001220">
    <property type="entry name" value="L-ASNase_gatD"/>
    <property type="match status" value="1"/>
</dbReference>
<organism evidence="11 12">
    <name type="scientific">Zhenpiania hominis</name>
    <dbReference type="NCBI Taxonomy" id="2763644"/>
    <lineage>
        <taxon>Bacteria</taxon>
        <taxon>Bacillati</taxon>
        <taxon>Bacillota</taxon>
        <taxon>Clostridia</taxon>
        <taxon>Peptostreptococcales</taxon>
        <taxon>Anaerovoracaceae</taxon>
        <taxon>Zhenpiania</taxon>
    </lineage>
</organism>
<evidence type="ECO:0000256" key="1">
    <source>
        <dbReference type="ARBA" id="ARBA00010518"/>
    </source>
</evidence>
<dbReference type="Gene3D" id="3.40.50.1170">
    <property type="entry name" value="L-asparaginase, N-terminal domain"/>
    <property type="match status" value="1"/>
</dbReference>
<dbReference type="Pfam" id="PF00710">
    <property type="entry name" value="Asparaginase"/>
    <property type="match status" value="1"/>
</dbReference>
<evidence type="ECO:0000259" key="9">
    <source>
        <dbReference type="Pfam" id="PF00710"/>
    </source>
</evidence>
<dbReference type="RefSeq" id="WP_187301885.1">
    <property type="nucleotide sequence ID" value="NZ_JACRYT010000001.1"/>
</dbReference>
<evidence type="ECO:0000313" key="11">
    <source>
        <dbReference type="EMBL" id="MBC6678733.1"/>
    </source>
</evidence>
<comment type="similarity">
    <text evidence="1">Belongs to the asparaginase 1 family.</text>
</comment>
<dbReference type="InterPro" id="IPR037152">
    <property type="entry name" value="L-asparaginase_N_sf"/>
</dbReference>
<reference evidence="11" key="1">
    <citation type="submission" date="2020-08" db="EMBL/GenBank/DDBJ databases">
        <title>Genome public.</title>
        <authorList>
            <person name="Liu C."/>
            <person name="Sun Q."/>
        </authorList>
    </citation>
    <scope>NUCLEOTIDE SEQUENCE</scope>
    <source>
        <strain evidence="11">BX12</strain>
    </source>
</reference>
<dbReference type="Pfam" id="PF17763">
    <property type="entry name" value="Asparaginase_C"/>
    <property type="match status" value="1"/>
</dbReference>
<dbReference type="Gene3D" id="3.40.50.40">
    <property type="match status" value="1"/>
</dbReference>
<dbReference type="InterPro" id="IPR027473">
    <property type="entry name" value="L-asparaginase_C"/>
</dbReference>
<evidence type="ECO:0000259" key="10">
    <source>
        <dbReference type="Pfam" id="PF17763"/>
    </source>
</evidence>
<dbReference type="GO" id="GO:0006520">
    <property type="term" value="P:amino acid metabolic process"/>
    <property type="evidence" value="ECO:0007669"/>
    <property type="project" value="InterPro"/>
</dbReference>
<dbReference type="AlphaFoldDB" id="A0A923SUU8"/>
<dbReference type="PROSITE" id="PS51732">
    <property type="entry name" value="ASN_GLN_ASE_3"/>
    <property type="match status" value="1"/>
</dbReference>
<dbReference type="NCBIfam" id="TIGR00519">
    <property type="entry name" value="asnASE_I"/>
    <property type="match status" value="1"/>
</dbReference>
<dbReference type="FunFam" id="3.40.50.1170:FF:000001">
    <property type="entry name" value="L-asparaginase 2"/>
    <property type="match status" value="1"/>
</dbReference>
<evidence type="ECO:0000313" key="12">
    <source>
        <dbReference type="Proteomes" id="UP000602647"/>
    </source>
</evidence>
<feature type="active site" description="O-isoaspartyl threonine intermediate" evidence="5">
    <location>
        <position position="13"/>
    </location>
</feature>
<sequence>MTKKLLILTTGGTIASVETPHGLIPALTSEELLSYLPEIGNDFVLTTKAVCNLDSTDMTPDHWLLLARTIRKEYEQYDGFVICHGTDTLAYTAAALSYLIQNSPKPIVLTGAQKPIGQEITDAKANLRDSILYAADSLSCGVQIVFDRKVIAGTRAKKTKTLSYAAFSSINFPILATIHDGRIIRYLPPEKTDGQAVFCDKLNPRVFLLKLTPGISPMLLSDIFRLYDCIIIESFGVGGIPDSLEKELFAQLQKYAPEEKVLVMTTQVTYEGSNIGTYEVGRRLRESFQILEARDMTLEAVLTKMMWVLSEENLTWQDICRRFYSRIDSDTLLD</sequence>
<dbReference type="SMART" id="SM00870">
    <property type="entry name" value="Asparaginase"/>
    <property type="match status" value="1"/>
</dbReference>
<dbReference type="GO" id="GO:0004067">
    <property type="term" value="F:asparaginase activity"/>
    <property type="evidence" value="ECO:0007669"/>
    <property type="project" value="UniProtKB-UniRule"/>
</dbReference>
<keyword evidence="12" id="KW-1185">Reference proteome</keyword>
<dbReference type="PANTHER" id="PTHR11707">
    <property type="entry name" value="L-ASPARAGINASE"/>
    <property type="match status" value="1"/>
</dbReference>
<dbReference type="EC" id="3.5.1.1" evidence="2"/>
<evidence type="ECO:0000256" key="8">
    <source>
        <dbReference type="PROSITE-ProRule" id="PRU10100"/>
    </source>
</evidence>
<feature type="domain" description="Asparaginase/glutaminase C-terminal" evidence="10">
    <location>
        <begin position="205"/>
        <end position="321"/>
    </location>
</feature>
<dbReference type="PROSITE" id="PS00144">
    <property type="entry name" value="ASN_GLN_ASE_1"/>
    <property type="match status" value="1"/>
</dbReference>
<dbReference type="SFLD" id="SFLDS00057">
    <property type="entry name" value="Glutaminase/Asparaginase"/>
    <property type="match status" value="1"/>
</dbReference>
<evidence type="ECO:0000256" key="7">
    <source>
        <dbReference type="PROSITE-ProRule" id="PRU10099"/>
    </source>
</evidence>
<dbReference type="CDD" id="cd08963">
    <property type="entry name" value="L-asparaginase_I"/>
    <property type="match status" value="1"/>
</dbReference>
<dbReference type="InterPro" id="IPR006034">
    <property type="entry name" value="Asparaginase/glutaminase-like"/>
</dbReference>
<proteinExistence type="inferred from homology"/>
<evidence type="ECO:0000256" key="3">
    <source>
        <dbReference type="ARBA" id="ARBA00022801"/>
    </source>
</evidence>
<dbReference type="InterPro" id="IPR027475">
    <property type="entry name" value="Asparaginase/glutaminase_AS2"/>
</dbReference>
<dbReference type="Proteomes" id="UP000602647">
    <property type="component" value="Unassembled WGS sequence"/>
</dbReference>
<dbReference type="InterPro" id="IPR040919">
    <property type="entry name" value="Asparaginase_C"/>
</dbReference>
<comment type="catalytic activity">
    <reaction evidence="4">
        <text>L-asparagine + H2O = L-aspartate + NH4(+)</text>
        <dbReference type="Rhea" id="RHEA:21016"/>
        <dbReference type="ChEBI" id="CHEBI:15377"/>
        <dbReference type="ChEBI" id="CHEBI:28938"/>
        <dbReference type="ChEBI" id="CHEBI:29991"/>
        <dbReference type="ChEBI" id="CHEBI:58048"/>
        <dbReference type="EC" id="3.5.1.1"/>
    </reaction>
</comment>
<feature type="active site" evidence="8">
    <location>
        <position position="86"/>
    </location>
</feature>
<feature type="binding site" evidence="6">
    <location>
        <begin position="86"/>
        <end position="87"/>
    </location>
    <ligand>
        <name>substrate</name>
    </ligand>
</feature>
<evidence type="ECO:0000256" key="2">
    <source>
        <dbReference type="ARBA" id="ARBA00012920"/>
    </source>
</evidence>
<dbReference type="PRINTS" id="PR00139">
    <property type="entry name" value="ASNGLNASE"/>
</dbReference>
<feature type="active site" evidence="7">
    <location>
        <position position="13"/>
    </location>
</feature>
<dbReference type="InterPro" id="IPR036152">
    <property type="entry name" value="Asp/glu_Ase-like_sf"/>
</dbReference>